<gene>
    <name evidence="1" type="ORF">M404DRAFT_31830</name>
</gene>
<proteinExistence type="predicted"/>
<name>A0A0C3ILS7_PISTI</name>
<accession>A0A0C3ILS7</accession>
<dbReference type="HOGENOM" id="CLU_2455650_0_0_1"/>
<dbReference type="InParanoid" id="A0A0C3ILS7"/>
<organism evidence="1 2">
    <name type="scientific">Pisolithus tinctorius Marx 270</name>
    <dbReference type="NCBI Taxonomy" id="870435"/>
    <lineage>
        <taxon>Eukaryota</taxon>
        <taxon>Fungi</taxon>
        <taxon>Dikarya</taxon>
        <taxon>Basidiomycota</taxon>
        <taxon>Agaricomycotina</taxon>
        <taxon>Agaricomycetes</taxon>
        <taxon>Agaricomycetidae</taxon>
        <taxon>Boletales</taxon>
        <taxon>Sclerodermatineae</taxon>
        <taxon>Pisolithaceae</taxon>
        <taxon>Pisolithus</taxon>
    </lineage>
</organism>
<sequence>MSSLSHIARSIEVSLTSRPPYCSGTLFVPSVQLTFMIEGLPATFGVNKEDVYDDLYRKDSKLDITDFVTSLDALLEGRENDISRCKCIN</sequence>
<evidence type="ECO:0000313" key="1">
    <source>
        <dbReference type="EMBL" id="KIN97887.1"/>
    </source>
</evidence>
<protein>
    <submittedName>
        <fullName evidence="1">Uncharacterized protein</fullName>
    </submittedName>
</protein>
<keyword evidence="2" id="KW-1185">Reference proteome</keyword>
<dbReference type="AlphaFoldDB" id="A0A0C3ILS7"/>
<dbReference type="OrthoDB" id="27483at2759"/>
<dbReference type="EMBL" id="KN832022">
    <property type="protein sequence ID" value="KIN97887.1"/>
    <property type="molecule type" value="Genomic_DNA"/>
</dbReference>
<reference evidence="2" key="2">
    <citation type="submission" date="2015-01" db="EMBL/GenBank/DDBJ databases">
        <title>Evolutionary Origins and Diversification of the Mycorrhizal Mutualists.</title>
        <authorList>
            <consortium name="DOE Joint Genome Institute"/>
            <consortium name="Mycorrhizal Genomics Consortium"/>
            <person name="Kohler A."/>
            <person name="Kuo A."/>
            <person name="Nagy L.G."/>
            <person name="Floudas D."/>
            <person name="Copeland A."/>
            <person name="Barry K.W."/>
            <person name="Cichocki N."/>
            <person name="Veneault-Fourrey C."/>
            <person name="LaButti K."/>
            <person name="Lindquist E.A."/>
            <person name="Lipzen A."/>
            <person name="Lundell T."/>
            <person name="Morin E."/>
            <person name="Murat C."/>
            <person name="Riley R."/>
            <person name="Ohm R."/>
            <person name="Sun H."/>
            <person name="Tunlid A."/>
            <person name="Henrissat B."/>
            <person name="Grigoriev I.V."/>
            <person name="Hibbett D.S."/>
            <person name="Martin F."/>
        </authorList>
    </citation>
    <scope>NUCLEOTIDE SEQUENCE [LARGE SCALE GENOMIC DNA]</scope>
    <source>
        <strain evidence="2">Marx 270</strain>
    </source>
</reference>
<reference evidence="1 2" key="1">
    <citation type="submission" date="2014-04" db="EMBL/GenBank/DDBJ databases">
        <authorList>
            <consortium name="DOE Joint Genome Institute"/>
            <person name="Kuo A."/>
            <person name="Kohler A."/>
            <person name="Costa M.D."/>
            <person name="Nagy L.G."/>
            <person name="Floudas D."/>
            <person name="Copeland A."/>
            <person name="Barry K.W."/>
            <person name="Cichocki N."/>
            <person name="Veneault-Fourrey C."/>
            <person name="LaButti K."/>
            <person name="Lindquist E.A."/>
            <person name="Lipzen A."/>
            <person name="Lundell T."/>
            <person name="Morin E."/>
            <person name="Murat C."/>
            <person name="Sun H."/>
            <person name="Tunlid A."/>
            <person name="Henrissat B."/>
            <person name="Grigoriev I.V."/>
            <person name="Hibbett D.S."/>
            <person name="Martin F."/>
            <person name="Nordberg H.P."/>
            <person name="Cantor M.N."/>
            <person name="Hua S.X."/>
        </authorList>
    </citation>
    <scope>NUCLEOTIDE SEQUENCE [LARGE SCALE GENOMIC DNA]</scope>
    <source>
        <strain evidence="1 2">Marx 270</strain>
    </source>
</reference>
<dbReference type="Proteomes" id="UP000054217">
    <property type="component" value="Unassembled WGS sequence"/>
</dbReference>
<evidence type="ECO:0000313" key="2">
    <source>
        <dbReference type="Proteomes" id="UP000054217"/>
    </source>
</evidence>